<gene>
    <name evidence="1" type="ORF">QVD17_19398</name>
</gene>
<evidence type="ECO:0000313" key="2">
    <source>
        <dbReference type="Proteomes" id="UP001229421"/>
    </source>
</evidence>
<sequence>MAVVIVVVAVVSAQSSLSPAPHTSNGSKTDCQIWPPLKQKLITKGSETRSKIGDDGCSYGCGDGCRRHHLATNLTDPTPFSIPLRFVLRLMKMMVVVGVSSKCNGVTGLNCLLKQQST</sequence>
<keyword evidence="2" id="KW-1185">Reference proteome</keyword>
<dbReference type="Proteomes" id="UP001229421">
    <property type="component" value="Unassembled WGS sequence"/>
</dbReference>
<reference evidence="1" key="1">
    <citation type="journal article" date="2023" name="bioRxiv">
        <title>Improved chromosome-level genome assembly for marigold (Tagetes erecta).</title>
        <authorList>
            <person name="Jiang F."/>
            <person name="Yuan L."/>
            <person name="Wang S."/>
            <person name="Wang H."/>
            <person name="Xu D."/>
            <person name="Wang A."/>
            <person name="Fan W."/>
        </authorList>
    </citation>
    <scope>NUCLEOTIDE SEQUENCE</scope>
    <source>
        <strain evidence="1">WSJ</strain>
        <tissue evidence="1">Leaf</tissue>
    </source>
</reference>
<accession>A0AAD8KMK0</accession>
<dbReference type="EMBL" id="JAUHHV010000005">
    <property type="protein sequence ID" value="KAK1424086.1"/>
    <property type="molecule type" value="Genomic_DNA"/>
</dbReference>
<protein>
    <submittedName>
        <fullName evidence="1">Uncharacterized protein</fullName>
    </submittedName>
</protein>
<comment type="caution">
    <text evidence="1">The sequence shown here is derived from an EMBL/GenBank/DDBJ whole genome shotgun (WGS) entry which is preliminary data.</text>
</comment>
<evidence type="ECO:0000313" key="1">
    <source>
        <dbReference type="EMBL" id="KAK1424086.1"/>
    </source>
</evidence>
<proteinExistence type="predicted"/>
<organism evidence="1 2">
    <name type="scientific">Tagetes erecta</name>
    <name type="common">African marigold</name>
    <dbReference type="NCBI Taxonomy" id="13708"/>
    <lineage>
        <taxon>Eukaryota</taxon>
        <taxon>Viridiplantae</taxon>
        <taxon>Streptophyta</taxon>
        <taxon>Embryophyta</taxon>
        <taxon>Tracheophyta</taxon>
        <taxon>Spermatophyta</taxon>
        <taxon>Magnoliopsida</taxon>
        <taxon>eudicotyledons</taxon>
        <taxon>Gunneridae</taxon>
        <taxon>Pentapetalae</taxon>
        <taxon>asterids</taxon>
        <taxon>campanulids</taxon>
        <taxon>Asterales</taxon>
        <taxon>Asteraceae</taxon>
        <taxon>Asteroideae</taxon>
        <taxon>Heliantheae alliance</taxon>
        <taxon>Tageteae</taxon>
        <taxon>Tagetes</taxon>
    </lineage>
</organism>
<name>A0AAD8KMK0_TARER</name>
<dbReference type="AlphaFoldDB" id="A0AAD8KMK0"/>